<feature type="domain" description="N-acetyltransferase" evidence="1">
    <location>
        <begin position="1"/>
        <end position="137"/>
    </location>
</feature>
<evidence type="ECO:0000313" key="3">
    <source>
        <dbReference type="EMBL" id="KFX20522.1"/>
    </source>
</evidence>
<dbReference type="EMBL" id="JQHM01000002">
    <property type="protein sequence ID" value="KFX05912.1"/>
    <property type="molecule type" value="Genomic_DNA"/>
</dbReference>
<organism evidence="2 5">
    <name type="scientific">Pectobacterium betavasculorum</name>
    <dbReference type="NCBI Taxonomy" id="55207"/>
    <lineage>
        <taxon>Bacteria</taxon>
        <taxon>Pseudomonadati</taxon>
        <taxon>Pseudomonadota</taxon>
        <taxon>Gammaproteobacteria</taxon>
        <taxon>Enterobacterales</taxon>
        <taxon>Pectobacteriaceae</taxon>
        <taxon>Pectobacterium</taxon>
    </lineage>
</organism>
<evidence type="ECO:0000313" key="4">
    <source>
        <dbReference type="Proteomes" id="UP000032869"/>
    </source>
</evidence>
<evidence type="ECO:0000313" key="5">
    <source>
        <dbReference type="Proteomes" id="UP000032874"/>
    </source>
</evidence>
<gene>
    <name evidence="3" type="ORF">JV35_10500</name>
    <name evidence="2" type="ORF">KP22_08620</name>
</gene>
<proteinExistence type="predicted"/>
<dbReference type="Pfam" id="PF00583">
    <property type="entry name" value="Acetyltransf_1"/>
    <property type="match status" value="1"/>
</dbReference>
<keyword evidence="4" id="KW-1185">Reference proteome</keyword>
<name>A0A093SYB2_9GAMM</name>
<keyword evidence="2" id="KW-0808">Transferase</keyword>
<protein>
    <submittedName>
        <fullName evidence="2">Acetyltransferase</fullName>
    </submittedName>
</protein>
<accession>A0A093SYB2</accession>
<dbReference type="Proteomes" id="UP000032874">
    <property type="component" value="Unassembled WGS sequence"/>
</dbReference>
<dbReference type="GO" id="GO:0016747">
    <property type="term" value="F:acyltransferase activity, transferring groups other than amino-acyl groups"/>
    <property type="evidence" value="ECO:0007669"/>
    <property type="project" value="InterPro"/>
</dbReference>
<comment type="caution">
    <text evidence="2">The sequence shown here is derived from an EMBL/GenBank/DDBJ whole genome shotgun (WGS) entry which is preliminary data.</text>
</comment>
<dbReference type="InterPro" id="IPR016181">
    <property type="entry name" value="Acyl_CoA_acyltransferase"/>
</dbReference>
<dbReference type="Gene3D" id="3.40.630.30">
    <property type="match status" value="1"/>
</dbReference>
<dbReference type="CDD" id="cd04301">
    <property type="entry name" value="NAT_SF"/>
    <property type="match status" value="1"/>
</dbReference>
<evidence type="ECO:0000259" key="1">
    <source>
        <dbReference type="PROSITE" id="PS51186"/>
    </source>
</evidence>
<sequence length="137" mass="16066">MNLNITDTPEPNEEEFVIDSLWKHNAQYDAVDISPLFLNFKDDDNNIIAGLISRTWWGALEVQYLWVSEKYRKSGLGRELMQAAEKEALKRDCHLAYVDTFEFQAKGFYEKLGYKEYGNLSGYAHKHTRHYLAKLIR</sequence>
<dbReference type="eggNOG" id="COG0456">
    <property type="taxonomic scope" value="Bacteria"/>
</dbReference>
<dbReference type="AlphaFoldDB" id="A0A093SYB2"/>
<dbReference type="InterPro" id="IPR000182">
    <property type="entry name" value="GNAT_dom"/>
</dbReference>
<evidence type="ECO:0000313" key="2">
    <source>
        <dbReference type="EMBL" id="KFX05912.1"/>
    </source>
</evidence>
<dbReference type="EMBL" id="JQHL01000003">
    <property type="protein sequence ID" value="KFX20522.1"/>
    <property type="molecule type" value="Genomic_DNA"/>
</dbReference>
<dbReference type="Proteomes" id="UP000032869">
    <property type="component" value="Unassembled WGS sequence"/>
</dbReference>
<reference evidence="4 5" key="1">
    <citation type="submission" date="2014-08" db="EMBL/GenBank/DDBJ databases">
        <title>Genome sequences of NCPPB Pectobacterium isolates.</title>
        <authorList>
            <person name="Glover R.H."/>
            <person name="Sapp M."/>
            <person name="Elphinstone J."/>
        </authorList>
    </citation>
    <scope>NUCLEOTIDE SEQUENCE [LARGE SCALE GENOMIC DNA]</scope>
    <source>
        <strain evidence="3 4">NCPPB 2793</strain>
        <strain evidence="2 5">NCPPB 2795</strain>
    </source>
</reference>
<dbReference type="PROSITE" id="PS51186">
    <property type="entry name" value="GNAT"/>
    <property type="match status" value="1"/>
</dbReference>
<dbReference type="SUPFAM" id="SSF55729">
    <property type="entry name" value="Acyl-CoA N-acyltransferases (Nat)"/>
    <property type="match status" value="1"/>
</dbReference>
<dbReference type="STRING" id="55207.KP22_08620"/>
<dbReference type="RefSeq" id="WP_039303803.1">
    <property type="nucleotide sequence ID" value="NZ_JAODTE010000006.1"/>
</dbReference>
<dbReference type="OrthoDB" id="9787920at2"/>